<sequence length="238" mass="27426">MFKLAILIGLIYVIYRLSSGLSLFGGDTNNGGERIKVTPYDIELNILSLTSLVIKSDGYVNRPEMDFVRAYFVQKYGKARANATFKTFNETLKNREITAHRVCYFILHKTNYQERIEIIQLLFGVALADGNVSPREAYKIEEIAGFLKIYRVDFETIKRMYSAKSNTYQKPVPPNAYKVLDLETNATDAEVKTAYRNLVKKYHPDKVITGSDTVKKNAEMNFRRVQEAYEQIQKERGF</sequence>
<name>A0ABQ5MFQ2_9FLAO</name>
<dbReference type="PRINTS" id="PR00625">
    <property type="entry name" value="JDOMAIN"/>
</dbReference>
<organism evidence="2 3">
    <name type="scientific">Neptunitalea lumnitzerae</name>
    <dbReference type="NCBI Taxonomy" id="2965509"/>
    <lineage>
        <taxon>Bacteria</taxon>
        <taxon>Pseudomonadati</taxon>
        <taxon>Bacteroidota</taxon>
        <taxon>Flavobacteriia</taxon>
        <taxon>Flavobacteriales</taxon>
        <taxon>Flavobacteriaceae</taxon>
        <taxon>Neptunitalea</taxon>
    </lineage>
</organism>
<dbReference type="Gene3D" id="1.10.287.110">
    <property type="entry name" value="DnaJ domain"/>
    <property type="match status" value="1"/>
</dbReference>
<dbReference type="EMBL" id="BRVO01000001">
    <property type="protein sequence ID" value="GLB48259.1"/>
    <property type="molecule type" value="Genomic_DNA"/>
</dbReference>
<protein>
    <submittedName>
        <fullName evidence="2">Molecular chaperone DjlA</fullName>
    </submittedName>
</protein>
<dbReference type="CDD" id="cd06257">
    <property type="entry name" value="DnaJ"/>
    <property type="match status" value="1"/>
</dbReference>
<evidence type="ECO:0000259" key="1">
    <source>
        <dbReference type="PROSITE" id="PS50076"/>
    </source>
</evidence>
<dbReference type="PANTHER" id="PTHR24074">
    <property type="entry name" value="CO-CHAPERONE PROTEIN DJLA"/>
    <property type="match status" value="1"/>
</dbReference>
<dbReference type="Pfam" id="PF05099">
    <property type="entry name" value="TerB"/>
    <property type="match status" value="1"/>
</dbReference>
<dbReference type="Pfam" id="PF00226">
    <property type="entry name" value="DnaJ"/>
    <property type="match status" value="1"/>
</dbReference>
<reference evidence="2" key="1">
    <citation type="submission" date="2022-07" db="EMBL/GenBank/DDBJ databases">
        <title>Taxonomy of Novel Oxalotrophic and Methylotrophic Bacteria.</title>
        <authorList>
            <person name="Sahin N."/>
            <person name="Tani A."/>
        </authorList>
    </citation>
    <scope>NUCLEOTIDE SEQUENCE</scope>
    <source>
        <strain evidence="2">Y10</strain>
    </source>
</reference>
<accession>A0ABQ5MFQ2</accession>
<dbReference type="InterPro" id="IPR029024">
    <property type="entry name" value="TerB-like"/>
</dbReference>
<proteinExistence type="predicted"/>
<feature type="domain" description="J" evidence="1">
    <location>
        <begin position="175"/>
        <end position="237"/>
    </location>
</feature>
<dbReference type="PROSITE" id="PS50076">
    <property type="entry name" value="DNAJ_2"/>
    <property type="match status" value="1"/>
</dbReference>
<dbReference type="InterPro" id="IPR001623">
    <property type="entry name" value="DnaJ_domain"/>
</dbReference>
<evidence type="ECO:0000313" key="2">
    <source>
        <dbReference type="EMBL" id="GLB48259.1"/>
    </source>
</evidence>
<dbReference type="InterPro" id="IPR036869">
    <property type="entry name" value="J_dom_sf"/>
</dbReference>
<comment type="caution">
    <text evidence="2">The sequence shown here is derived from an EMBL/GenBank/DDBJ whole genome shotgun (WGS) entry which is preliminary data.</text>
</comment>
<dbReference type="Proteomes" id="UP001143543">
    <property type="component" value="Unassembled WGS sequence"/>
</dbReference>
<dbReference type="InterPro" id="IPR007791">
    <property type="entry name" value="DjlA_N"/>
</dbReference>
<dbReference type="InterPro" id="IPR050817">
    <property type="entry name" value="DjlA_DnaK_co-chaperone"/>
</dbReference>
<gene>
    <name evidence="2" type="ORF">Y10_06270</name>
</gene>
<evidence type="ECO:0000313" key="3">
    <source>
        <dbReference type="Proteomes" id="UP001143543"/>
    </source>
</evidence>
<dbReference type="SMART" id="SM00271">
    <property type="entry name" value="DnaJ"/>
    <property type="match status" value="1"/>
</dbReference>
<dbReference type="Gene3D" id="1.10.3680.10">
    <property type="entry name" value="TerB-like"/>
    <property type="match status" value="1"/>
</dbReference>
<dbReference type="RefSeq" id="WP_281763911.1">
    <property type="nucleotide sequence ID" value="NZ_BRVO01000001.1"/>
</dbReference>
<keyword evidence="3" id="KW-1185">Reference proteome</keyword>
<dbReference type="SUPFAM" id="SSF46565">
    <property type="entry name" value="Chaperone J-domain"/>
    <property type="match status" value="1"/>
</dbReference>